<reference evidence="2 3" key="2">
    <citation type="submission" date="2020-08" db="EMBL/GenBank/DDBJ databases">
        <title>Adhaeribacter dokdonensis sp. nov., isolated from the rhizosphere of Elymus tsukushiensis, a plant native to the Dokdo Islands, Republic of Korea.</title>
        <authorList>
            <person name="Ghim S.Y."/>
        </authorList>
    </citation>
    <scope>NUCLEOTIDE SEQUENCE [LARGE SCALE GENOMIC DNA]</scope>
    <source>
        <strain evidence="2 3">KUDC8001</strain>
    </source>
</reference>
<organism evidence="2 3">
    <name type="scientific">Adhaeribacter radiodurans</name>
    <dbReference type="NCBI Taxonomy" id="2745197"/>
    <lineage>
        <taxon>Bacteria</taxon>
        <taxon>Pseudomonadati</taxon>
        <taxon>Bacteroidota</taxon>
        <taxon>Cytophagia</taxon>
        <taxon>Cytophagales</taxon>
        <taxon>Hymenobacteraceae</taxon>
        <taxon>Adhaeribacter</taxon>
    </lineage>
</organism>
<sequence length="263" mass="29498">MSLFITSLNSGSNGNCYYVGNDQDAILVDAGISCRETEKRMCRLGLSMSKVKAIFISHEHSDHIRGLSVLARKYHLPVFITPATLLNSRLGTEQFYTIPLKGYDSISIGELSITAFPKSHDASDPHSFLITFQDIKVGVFTDIGFACEHVIHHFKQCHAAFLEANYDDELLDNGYYPYYLKNRIRSPKGHLSNKQALDLFAGYKPPFMSHVLLSHLSKNNNCPKLVKELFDRNADGTEVVVASRYEETPVYTIMSSKHVQASA</sequence>
<accession>A0A7L7L9N9</accession>
<protein>
    <submittedName>
        <fullName evidence="2">MBL fold metallo-hydrolase</fullName>
    </submittedName>
</protein>
<dbReference type="Gene3D" id="3.60.15.10">
    <property type="entry name" value="Ribonuclease Z/Hydroxyacylglutathione hydrolase-like"/>
    <property type="match status" value="1"/>
</dbReference>
<evidence type="ECO:0000313" key="2">
    <source>
        <dbReference type="EMBL" id="QMU29566.1"/>
    </source>
</evidence>
<proteinExistence type="predicted"/>
<dbReference type="InterPro" id="IPR001279">
    <property type="entry name" value="Metallo-B-lactamas"/>
</dbReference>
<dbReference type="InterPro" id="IPR036866">
    <property type="entry name" value="RibonucZ/Hydroxyglut_hydro"/>
</dbReference>
<keyword evidence="2" id="KW-0378">Hydrolase</keyword>
<name>A0A7L7L9N9_9BACT</name>
<evidence type="ECO:0000259" key="1">
    <source>
        <dbReference type="SMART" id="SM00849"/>
    </source>
</evidence>
<keyword evidence="3" id="KW-1185">Reference proteome</keyword>
<gene>
    <name evidence="2" type="ORF">HUW48_16675</name>
</gene>
<dbReference type="InterPro" id="IPR052533">
    <property type="entry name" value="WalJ/YycJ-like"/>
</dbReference>
<dbReference type="SUPFAM" id="SSF56281">
    <property type="entry name" value="Metallo-hydrolase/oxidoreductase"/>
    <property type="match status" value="1"/>
</dbReference>
<dbReference type="SMART" id="SM00849">
    <property type="entry name" value="Lactamase_B"/>
    <property type="match status" value="1"/>
</dbReference>
<dbReference type="Proteomes" id="UP000514509">
    <property type="component" value="Chromosome"/>
</dbReference>
<dbReference type="EMBL" id="CP055153">
    <property type="protein sequence ID" value="QMU29566.1"/>
    <property type="molecule type" value="Genomic_DNA"/>
</dbReference>
<dbReference type="PANTHER" id="PTHR47619">
    <property type="entry name" value="METALLO-HYDROLASE YYCJ-RELATED"/>
    <property type="match status" value="1"/>
</dbReference>
<evidence type="ECO:0000313" key="3">
    <source>
        <dbReference type="Proteomes" id="UP000514509"/>
    </source>
</evidence>
<dbReference type="RefSeq" id="WP_182412026.1">
    <property type="nucleotide sequence ID" value="NZ_CP055153.1"/>
</dbReference>
<dbReference type="AlphaFoldDB" id="A0A7L7L9N9"/>
<dbReference type="Pfam" id="PF12706">
    <property type="entry name" value="Lactamase_B_2"/>
    <property type="match status" value="1"/>
</dbReference>
<dbReference type="GO" id="GO:0016787">
    <property type="term" value="F:hydrolase activity"/>
    <property type="evidence" value="ECO:0007669"/>
    <property type="project" value="UniProtKB-KW"/>
</dbReference>
<dbReference type="PANTHER" id="PTHR47619:SF1">
    <property type="entry name" value="EXODEOXYRIBONUCLEASE WALJ"/>
    <property type="match status" value="1"/>
</dbReference>
<feature type="domain" description="Metallo-beta-lactamase" evidence="1">
    <location>
        <begin position="13"/>
        <end position="203"/>
    </location>
</feature>
<dbReference type="KEGG" id="add:HUW48_16675"/>
<reference evidence="2 3" key="1">
    <citation type="submission" date="2020-06" db="EMBL/GenBank/DDBJ databases">
        <authorList>
            <person name="Hwang Y.J."/>
        </authorList>
    </citation>
    <scope>NUCLEOTIDE SEQUENCE [LARGE SCALE GENOMIC DNA]</scope>
    <source>
        <strain evidence="2 3">KUDC8001</strain>
    </source>
</reference>